<dbReference type="EMBL" id="MSFM01000003">
    <property type="protein sequence ID" value="PKY06573.1"/>
    <property type="molecule type" value="Genomic_DNA"/>
</dbReference>
<gene>
    <name evidence="2" type="ORF">P168DRAFT_114366</name>
</gene>
<sequence length="110" mass="12693">MPINIQWQDGRAVQGDRLRCTLTATLQVPVLHLKAWVRIPLLSILFAQFQHLSMRPAKFCFYIRCIPTSLFCSSVTSTIGWLFRNLSCMYHVHAYPECPYFISSARVISN</sequence>
<dbReference type="VEuPathDB" id="FungiDB:P168DRAFT_114366"/>
<dbReference type="AlphaFoldDB" id="A0A2I1D9L1"/>
<dbReference type="Proteomes" id="UP000234254">
    <property type="component" value="Unassembled WGS sequence"/>
</dbReference>
<comment type="caution">
    <text evidence="2">The sequence shown here is derived from an EMBL/GenBank/DDBJ whole genome shotgun (WGS) entry which is preliminary data.</text>
</comment>
<organism evidence="2 3">
    <name type="scientific">Aspergillus campestris (strain IBT 28561)</name>
    <dbReference type="NCBI Taxonomy" id="1392248"/>
    <lineage>
        <taxon>Eukaryota</taxon>
        <taxon>Fungi</taxon>
        <taxon>Dikarya</taxon>
        <taxon>Ascomycota</taxon>
        <taxon>Pezizomycotina</taxon>
        <taxon>Eurotiomycetes</taxon>
        <taxon>Eurotiomycetidae</taxon>
        <taxon>Eurotiales</taxon>
        <taxon>Aspergillaceae</taxon>
        <taxon>Aspergillus</taxon>
        <taxon>Aspergillus subgen. Circumdati</taxon>
    </lineage>
</organism>
<feature type="transmembrane region" description="Helical" evidence="1">
    <location>
        <begin position="61"/>
        <end position="83"/>
    </location>
</feature>
<keyword evidence="1" id="KW-1133">Transmembrane helix</keyword>
<dbReference type="GeneID" id="36540101"/>
<evidence type="ECO:0000313" key="2">
    <source>
        <dbReference type="EMBL" id="PKY06573.1"/>
    </source>
</evidence>
<dbReference type="RefSeq" id="XP_024695167.1">
    <property type="nucleotide sequence ID" value="XM_024832580.1"/>
</dbReference>
<accession>A0A2I1D9L1</accession>
<keyword evidence="3" id="KW-1185">Reference proteome</keyword>
<keyword evidence="1" id="KW-0472">Membrane</keyword>
<proteinExistence type="predicted"/>
<name>A0A2I1D9L1_ASPC2</name>
<protein>
    <submittedName>
        <fullName evidence="2">Uncharacterized protein</fullName>
    </submittedName>
</protein>
<evidence type="ECO:0000256" key="1">
    <source>
        <dbReference type="SAM" id="Phobius"/>
    </source>
</evidence>
<evidence type="ECO:0000313" key="3">
    <source>
        <dbReference type="Proteomes" id="UP000234254"/>
    </source>
</evidence>
<reference evidence="2" key="1">
    <citation type="submission" date="2016-12" db="EMBL/GenBank/DDBJ databases">
        <title>The genomes of Aspergillus section Nigri reveals drivers in fungal speciation.</title>
        <authorList>
            <consortium name="DOE Joint Genome Institute"/>
            <person name="Vesth T.C."/>
            <person name="Nybo J."/>
            <person name="Theobald S."/>
            <person name="Brandl J."/>
            <person name="Frisvad J.C."/>
            <person name="Nielsen K.F."/>
            <person name="Lyhne E.K."/>
            <person name="Kogle M.E."/>
            <person name="Kuo A."/>
            <person name="Riley R."/>
            <person name="Clum A."/>
            <person name="Nolan M."/>
            <person name="Lipzen A."/>
            <person name="Salamov A."/>
            <person name="Henrissat B."/>
            <person name="Wiebenga A."/>
            <person name="De vries R.P."/>
            <person name="Grigoriev I.V."/>
            <person name="Mortensen U.H."/>
            <person name="Andersen M.R."/>
            <person name="Baker S.E."/>
        </authorList>
    </citation>
    <scope>NUCLEOTIDE SEQUENCE</scope>
    <source>
        <strain evidence="2">IBT 28561</strain>
    </source>
</reference>
<keyword evidence="1" id="KW-0812">Transmembrane</keyword>